<dbReference type="PANTHER" id="PTHR47510:SF3">
    <property type="entry name" value="ENDO_EXONUCLEASE_PHOSPHATASE DOMAIN-CONTAINING PROTEIN"/>
    <property type="match status" value="1"/>
</dbReference>
<dbReference type="KEGG" id="tnl:113507524"/>
<feature type="non-terminal residue" evidence="2">
    <location>
        <position position="336"/>
    </location>
</feature>
<keyword evidence="1" id="KW-1185">Reference proteome</keyword>
<dbReference type="AlphaFoldDB" id="A0A7E5WZ79"/>
<dbReference type="InParanoid" id="A0A7E5WZ79"/>
<dbReference type="Proteomes" id="UP000322000">
    <property type="component" value="Unplaced"/>
</dbReference>
<evidence type="ECO:0000313" key="1">
    <source>
        <dbReference type="Proteomes" id="UP000322000"/>
    </source>
</evidence>
<sequence>MDAEVLHRDAFKLNWDELCNAPNIDSKINILCNSIRELYDKHAPVRKVKIKRLPAPWMTRGVQMMMRRRDKLFRRFRRDRCEENWRLFKAARNKCNQVIRNAKRQHILNNISSSSPGDVWKFLGSLGIGRMRNQSSHFTLGLDDINTFFTTSSPMDHQVKSRSLSQLSELMRPNIPQFSFSSVAEDDVKKAILSFKSNAIGADAISRRMITSILEFLLSPICHIIIFSVYTGQFPEQWRMAHVIPLPKVLNPTLPSHFRPTSIIPFLSTVLEDCVHSQLYKHISRYNLLNPLQSGFRPGHSTTSALLKVTHDIAAGMEDAKATVIALVDLSNAFNT</sequence>
<protein>
    <submittedName>
        <fullName evidence="2">Uncharacterized protein LOC113507524</fullName>
    </submittedName>
</protein>
<reference evidence="2" key="1">
    <citation type="submission" date="2025-08" db="UniProtKB">
        <authorList>
            <consortium name="RefSeq"/>
        </authorList>
    </citation>
    <scope>IDENTIFICATION</scope>
</reference>
<evidence type="ECO:0000313" key="2">
    <source>
        <dbReference type="RefSeq" id="XP_026746180.1"/>
    </source>
</evidence>
<organism evidence="1 2">
    <name type="scientific">Trichoplusia ni</name>
    <name type="common">Cabbage looper</name>
    <dbReference type="NCBI Taxonomy" id="7111"/>
    <lineage>
        <taxon>Eukaryota</taxon>
        <taxon>Metazoa</taxon>
        <taxon>Ecdysozoa</taxon>
        <taxon>Arthropoda</taxon>
        <taxon>Hexapoda</taxon>
        <taxon>Insecta</taxon>
        <taxon>Pterygota</taxon>
        <taxon>Neoptera</taxon>
        <taxon>Endopterygota</taxon>
        <taxon>Lepidoptera</taxon>
        <taxon>Glossata</taxon>
        <taxon>Ditrysia</taxon>
        <taxon>Noctuoidea</taxon>
        <taxon>Noctuidae</taxon>
        <taxon>Plusiinae</taxon>
        <taxon>Trichoplusia</taxon>
    </lineage>
</organism>
<proteinExistence type="predicted"/>
<dbReference type="RefSeq" id="XP_026746180.1">
    <property type="nucleotide sequence ID" value="XM_026890379.1"/>
</dbReference>
<gene>
    <name evidence="2" type="primary">LOC113507524</name>
</gene>
<accession>A0A7E5WZ79</accession>
<dbReference type="PANTHER" id="PTHR47510">
    <property type="entry name" value="REVERSE TRANSCRIPTASE DOMAIN-CONTAINING PROTEIN"/>
    <property type="match status" value="1"/>
</dbReference>
<dbReference type="GeneID" id="113507524"/>
<name>A0A7E5WZ79_TRINI</name>
<dbReference type="OrthoDB" id="5953030at2759"/>